<organism evidence="1 2">
    <name type="scientific">Athelia psychrophila</name>
    <dbReference type="NCBI Taxonomy" id="1759441"/>
    <lineage>
        <taxon>Eukaryota</taxon>
        <taxon>Fungi</taxon>
        <taxon>Dikarya</taxon>
        <taxon>Basidiomycota</taxon>
        <taxon>Agaricomycotina</taxon>
        <taxon>Agaricomycetes</taxon>
        <taxon>Agaricomycetidae</taxon>
        <taxon>Atheliales</taxon>
        <taxon>Atheliaceae</taxon>
        <taxon>Athelia</taxon>
    </lineage>
</organism>
<dbReference type="EMBL" id="KV417501">
    <property type="protein sequence ID" value="KZP28836.1"/>
    <property type="molecule type" value="Genomic_DNA"/>
</dbReference>
<evidence type="ECO:0000313" key="2">
    <source>
        <dbReference type="Proteomes" id="UP000076532"/>
    </source>
</evidence>
<keyword evidence="2" id="KW-1185">Reference proteome</keyword>
<sequence>MKALSWPCHKSEVLKVLDRIPCKENGVPKHSPVECSVFLYHEAQLQDGRPRSMGIHNGQFHVGSELLWCGREVERPIHGREPLFSLSSKISVSRRVGVGACTYSTAVLPSETIIPIVNTMKLFWQASIGTTDTFLEWHEGIGNARFQREHDSRTAEKNTALHKTALAGGEDK</sequence>
<dbReference type="AlphaFoldDB" id="A0A166RZQ5"/>
<reference evidence="1 2" key="1">
    <citation type="journal article" date="2016" name="Mol. Biol. Evol.">
        <title>Comparative Genomics of Early-Diverging Mushroom-Forming Fungi Provides Insights into the Origins of Lignocellulose Decay Capabilities.</title>
        <authorList>
            <person name="Nagy L.G."/>
            <person name="Riley R."/>
            <person name="Tritt A."/>
            <person name="Adam C."/>
            <person name="Daum C."/>
            <person name="Floudas D."/>
            <person name="Sun H."/>
            <person name="Yadav J.S."/>
            <person name="Pangilinan J."/>
            <person name="Larsson K.H."/>
            <person name="Matsuura K."/>
            <person name="Barry K."/>
            <person name="Labutti K."/>
            <person name="Kuo R."/>
            <person name="Ohm R.A."/>
            <person name="Bhattacharya S.S."/>
            <person name="Shirouzu T."/>
            <person name="Yoshinaga Y."/>
            <person name="Martin F.M."/>
            <person name="Grigoriev I.V."/>
            <person name="Hibbett D.S."/>
        </authorList>
    </citation>
    <scope>NUCLEOTIDE SEQUENCE [LARGE SCALE GENOMIC DNA]</scope>
    <source>
        <strain evidence="1 2">CBS 109695</strain>
    </source>
</reference>
<dbReference type="Proteomes" id="UP000076532">
    <property type="component" value="Unassembled WGS sequence"/>
</dbReference>
<accession>A0A166RZQ5</accession>
<name>A0A166RZQ5_9AGAM</name>
<protein>
    <submittedName>
        <fullName evidence="1">Uncharacterized protein</fullName>
    </submittedName>
</protein>
<gene>
    <name evidence="1" type="ORF">FIBSPDRAFT_235209</name>
</gene>
<proteinExistence type="predicted"/>
<evidence type="ECO:0000313" key="1">
    <source>
        <dbReference type="EMBL" id="KZP28836.1"/>
    </source>
</evidence>